<evidence type="ECO:0000313" key="6">
    <source>
        <dbReference type="EMBL" id="KAK3092486.1"/>
    </source>
</evidence>
<dbReference type="InterPro" id="IPR010998">
    <property type="entry name" value="Integrase_recombinase_N"/>
</dbReference>
<feature type="domain" description="Core-binding (CB)" evidence="5">
    <location>
        <begin position="820"/>
        <end position="901"/>
    </location>
</feature>
<gene>
    <name evidence="6" type="ORF">FSP39_003472</name>
</gene>
<keyword evidence="2" id="KW-0233">DNA recombination</keyword>
<dbReference type="GO" id="GO:0003677">
    <property type="term" value="F:DNA binding"/>
    <property type="evidence" value="ECO:0007669"/>
    <property type="project" value="UniProtKB-KW"/>
</dbReference>
<accession>A0AA89C2V8</accession>
<dbReference type="InterPro" id="IPR002104">
    <property type="entry name" value="Integrase_catalytic"/>
</dbReference>
<feature type="compositionally biased region" description="Polar residues" evidence="3">
    <location>
        <begin position="437"/>
        <end position="459"/>
    </location>
</feature>
<dbReference type="GO" id="GO:0015074">
    <property type="term" value="P:DNA integration"/>
    <property type="evidence" value="ECO:0007669"/>
    <property type="project" value="InterPro"/>
</dbReference>
<keyword evidence="1" id="KW-0238">DNA-binding</keyword>
<dbReference type="GO" id="GO:0006310">
    <property type="term" value="P:DNA recombination"/>
    <property type="evidence" value="ECO:0007669"/>
    <property type="project" value="UniProtKB-KW"/>
</dbReference>
<dbReference type="PANTHER" id="PTHR33066:SF2">
    <property type="entry name" value="FILAGGRIN-2-LIKE"/>
    <property type="match status" value="1"/>
</dbReference>
<dbReference type="Proteomes" id="UP001186944">
    <property type="component" value="Unassembled WGS sequence"/>
</dbReference>
<dbReference type="SUPFAM" id="SSF56349">
    <property type="entry name" value="DNA breaking-rejoining enzymes"/>
    <property type="match status" value="1"/>
</dbReference>
<dbReference type="Gene3D" id="1.10.443.10">
    <property type="entry name" value="Intergrase catalytic core"/>
    <property type="match status" value="1"/>
</dbReference>
<keyword evidence="7" id="KW-1185">Reference proteome</keyword>
<dbReference type="InterPro" id="IPR044068">
    <property type="entry name" value="CB"/>
</dbReference>
<sequence>MLRELSYSSLIVSYLDSVQSQEEKTEGLRALMSVMMSMADVSARIIVGSVAARRSIHIDDLSFKNKATENKLLLQPTLGNKLFCNNYFDILHSSAENLRDAKETQHLIRQPFTKDKSSNESSNKRKHESSYSKDQSSYKRRKSSKTFRDSQSGRSKSRNFPVPVTKDLVTRISRGFARTTASRFESTAPSNEFFGKSNSHTSRVQIDSICKKVGRNHHRSMDFRCSPTGLKTCVSKPSYTNWNKGNICSERCSKSFFIRRGRKLVRKTSYRVSSSRPRRSRVLFNIFPCTEEGRRLSSNIESKTIKQVPKGATFQDGNIKVHNSSSGKGRLGGILGPKGCISSCTSVSTTPQISQILHQQSPLSVSLNAFRASDSSQNFYKDSDNYRGLPSHERNLHLHVSRRLVNQKQRTYRPSLTPSHNITQTNRLGSCSEPREITSQSISEDNLSGSSVQSTNGNSLSNRGTLYQFMPNYFYYYPAGFCTGPLISPNFGPYGFMHRFSTPSETTHATHPAIPLVPLVSETGRHIASRSDQGLPEASLGMVDPGVKHFQGGSTGTEASRLHNVDGCLQSRLGSPYGQSECIGNLDTFGQSKTHKLPGNVSSAESTCSLQEPLNRQTSHDKERQLDSSVLHQSTRGDEVSSVVHVGVDNLSMVHEMEHSDQSSSHSGQEKCTGRQFVSRECESENNRVEPVSNSSRSALQHLYKTKHRLVCNKRKSQNSDILLPVPGARSLELRRSGVQLDGDLRICVSPTHVYTPTDCAAISEAVMVSNTSKSARGHTNDVTFKRGFIKSKKGSNKTSRPSKSQISSLENIKQCGSPKKFSKKAESFITNSRRQSTRKVYDARLTIYRNWCASRNVCPYTISVTDLAEFFIYLHEVRGLKASTISGYKSAIASIHKGWNHSTVSNNVSLSRLIKGIYNVSPTVKTLLPNWDLPPVLWSLCDSPFEPLGSCDLKYLTWKTVFLVAMATASRVSEIHALSIDSQHMRFEKNGIRLLPNLNFLAKTQRLGKPWDPLFVPEFNTYATEARDQLLCPCRAYVKRTKTLRNRETALFVTYKQNYHQRASKDSISRWIVSLIRYCVETKGINLTSVRAHDTRRLSTSWALFNGASTEEIVKAAHWANESTFTSFYMRDVPSQEARFARLSILGTLKANQHKKKD</sequence>
<evidence type="ECO:0000256" key="3">
    <source>
        <dbReference type="SAM" id="MobiDB-lite"/>
    </source>
</evidence>
<feature type="region of interest" description="Disordered" evidence="3">
    <location>
        <begin position="791"/>
        <end position="810"/>
    </location>
</feature>
<name>A0AA89C2V8_PINIB</name>
<evidence type="ECO:0000259" key="4">
    <source>
        <dbReference type="PROSITE" id="PS51898"/>
    </source>
</evidence>
<feature type="domain" description="Tyr recombinase" evidence="4">
    <location>
        <begin position="923"/>
        <end position="1143"/>
    </location>
</feature>
<dbReference type="Gene3D" id="1.10.150.130">
    <property type="match status" value="1"/>
</dbReference>
<dbReference type="InterPro" id="IPR013762">
    <property type="entry name" value="Integrase-like_cat_sf"/>
</dbReference>
<evidence type="ECO:0000259" key="5">
    <source>
        <dbReference type="PROSITE" id="PS51900"/>
    </source>
</evidence>
<feature type="region of interest" description="Disordered" evidence="3">
    <location>
        <begin position="107"/>
        <end position="162"/>
    </location>
</feature>
<dbReference type="PROSITE" id="PS51898">
    <property type="entry name" value="TYR_RECOMBINASE"/>
    <property type="match status" value="1"/>
</dbReference>
<reference evidence="6" key="1">
    <citation type="submission" date="2019-08" db="EMBL/GenBank/DDBJ databases">
        <title>The improved chromosome-level genome for the pearl oyster Pinctada fucata martensii using PacBio sequencing and Hi-C.</title>
        <authorList>
            <person name="Zheng Z."/>
        </authorList>
    </citation>
    <scope>NUCLEOTIDE SEQUENCE</scope>
    <source>
        <strain evidence="6">ZZ-2019</strain>
        <tissue evidence="6">Adductor muscle</tissue>
    </source>
</reference>
<evidence type="ECO:0008006" key="8">
    <source>
        <dbReference type="Google" id="ProtNLM"/>
    </source>
</evidence>
<dbReference type="AlphaFoldDB" id="A0AA89C2V8"/>
<feature type="region of interest" description="Disordered" evidence="3">
    <location>
        <begin position="611"/>
        <end position="639"/>
    </location>
</feature>
<evidence type="ECO:0000256" key="1">
    <source>
        <dbReference type="ARBA" id="ARBA00023125"/>
    </source>
</evidence>
<proteinExistence type="predicted"/>
<dbReference type="PANTHER" id="PTHR33066">
    <property type="entry name" value="INTEGRASE_SAM-LIKE_N DOMAIN-CONTAINING PROTEIN"/>
    <property type="match status" value="1"/>
</dbReference>
<feature type="compositionally biased region" description="Basic and acidic residues" evidence="3">
    <location>
        <begin position="107"/>
        <end position="118"/>
    </location>
</feature>
<organism evidence="6 7">
    <name type="scientific">Pinctada imbricata</name>
    <name type="common">Atlantic pearl-oyster</name>
    <name type="synonym">Pinctada martensii</name>
    <dbReference type="NCBI Taxonomy" id="66713"/>
    <lineage>
        <taxon>Eukaryota</taxon>
        <taxon>Metazoa</taxon>
        <taxon>Spiralia</taxon>
        <taxon>Lophotrochozoa</taxon>
        <taxon>Mollusca</taxon>
        <taxon>Bivalvia</taxon>
        <taxon>Autobranchia</taxon>
        <taxon>Pteriomorphia</taxon>
        <taxon>Pterioida</taxon>
        <taxon>Pterioidea</taxon>
        <taxon>Pteriidae</taxon>
        <taxon>Pinctada</taxon>
    </lineage>
</organism>
<dbReference type="PROSITE" id="PS51900">
    <property type="entry name" value="CB"/>
    <property type="match status" value="1"/>
</dbReference>
<dbReference type="SUPFAM" id="SSF47823">
    <property type="entry name" value="lambda integrase-like, N-terminal domain"/>
    <property type="match status" value="1"/>
</dbReference>
<dbReference type="EMBL" id="VSWD01000009">
    <property type="protein sequence ID" value="KAK3092486.1"/>
    <property type="molecule type" value="Genomic_DNA"/>
</dbReference>
<feature type="compositionally biased region" description="Polar residues" evidence="3">
    <location>
        <begin position="797"/>
        <end position="810"/>
    </location>
</feature>
<feature type="region of interest" description="Disordered" evidence="3">
    <location>
        <begin position="409"/>
        <end position="459"/>
    </location>
</feature>
<protein>
    <recommendedName>
        <fullName evidence="8">Core-binding (CB) domain-containing protein</fullName>
    </recommendedName>
</protein>
<evidence type="ECO:0000256" key="2">
    <source>
        <dbReference type="ARBA" id="ARBA00023172"/>
    </source>
</evidence>
<dbReference type="InterPro" id="IPR011010">
    <property type="entry name" value="DNA_brk_join_enz"/>
</dbReference>
<feature type="compositionally biased region" description="Polar residues" evidence="3">
    <location>
        <begin position="409"/>
        <end position="429"/>
    </location>
</feature>
<evidence type="ECO:0000313" key="7">
    <source>
        <dbReference type="Proteomes" id="UP001186944"/>
    </source>
</evidence>
<comment type="caution">
    <text evidence="6">The sequence shown here is derived from an EMBL/GenBank/DDBJ whole genome shotgun (WGS) entry which is preliminary data.</text>
</comment>